<name>A0A1M7AFL7_9FLAO</name>
<dbReference type="RefSeq" id="WP_073352290.1">
    <property type="nucleotide sequence ID" value="NZ_FRBU01000007.1"/>
</dbReference>
<proteinExistence type="predicted"/>
<sequence length="322" mass="37827">MDIIQENLTEVKFQYFSLKFTPLNHLSEKLDSNDIMRNVITYISNKLIQDKEGHLIDRHEGRPNSNRELFMNRAVFLHKDKRIRCSIALLRSGRLPLLKPKEQYKLVSMKELGSIAEETHFFIDYSKKFPVICYEYQHYGPRMSDIEFYFRNVAHKVLRQSKATEVSIYMDVSIDKALSNLKNVLNMEIKVQPKNLPQLDADIQGKYFSGMNNISNTLKPKFIKIETLFQTPGKGITSSELNKEANKMFTEMLQRFKRPTFNLDTFDSFVVKYEDKEGQEEVFNLLNSKRETLLVVDLKTVTKSKDWYNLINEDFNTLMDTL</sequence>
<dbReference type="STRING" id="69322.SAMN05443669_100727"/>
<reference evidence="2" key="1">
    <citation type="submission" date="2016-11" db="EMBL/GenBank/DDBJ databases">
        <authorList>
            <person name="Varghese N."/>
            <person name="Submissions S."/>
        </authorList>
    </citation>
    <scope>NUCLEOTIDE SEQUENCE [LARGE SCALE GENOMIC DNA]</scope>
    <source>
        <strain evidence="2">DSM 3661</strain>
    </source>
</reference>
<evidence type="ECO:0000313" key="1">
    <source>
        <dbReference type="EMBL" id="SHL41571.1"/>
    </source>
</evidence>
<gene>
    <name evidence="1" type="ORF">SAMN05443669_100727</name>
</gene>
<dbReference type="OrthoDB" id="796579at2"/>
<protein>
    <submittedName>
        <fullName evidence="1">Uncharacterized protein</fullName>
    </submittedName>
</protein>
<keyword evidence="2" id="KW-1185">Reference proteome</keyword>
<organism evidence="1 2">
    <name type="scientific">Flavobacterium xanthum</name>
    <dbReference type="NCBI Taxonomy" id="69322"/>
    <lineage>
        <taxon>Bacteria</taxon>
        <taxon>Pseudomonadati</taxon>
        <taxon>Bacteroidota</taxon>
        <taxon>Flavobacteriia</taxon>
        <taxon>Flavobacteriales</taxon>
        <taxon>Flavobacteriaceae</taxon>
        <taxon>Flavobacterium</taxon>
    </lineage>
</organism>
<dbReference type="AlphaFoldDB" id="A0A1M7AFL7"/>
<dbReference type="Proteomes" id="UP000184260">
    <property type="component" value="Unassembled WGS sequence"/>
</dbReference>
<dbReference type="EMBL" id="FRBU01000007">
    <property type="protein sequence ID" value="SHL41571.1"/>
    <property type="molecule type" value="Genomic_DNA"/>
</dbReference>
<accession>A0A1M7AFL7</accession>
<evidence type="ECO:0000313" key="2">
    <source>
        <dbReference type="Proteomes" id="UP000184260"/>
    </source>
</evidence>